<name>A0ABU3BXV7_9GAMM</name>
<evidence type="ECO:0000313" key="2">
    <source>
        <dbReference type="Proteomes" id="UP001251857"/>
    </source>
</evidence>
<dbReference type="CDD" id="cd02947">
    <property type="entry name" value="TRX_family"/>
    <property type="match status" value="1"/>
</dbReference>
<sequence>MRLRPILSWLAAAGGLAVLATGLAWRSAAPAAEPRLLMFELPDCQPCIQFERDVGRIYGNTEEGRRAPIQRLPLDEPPPEDLALEADVEVAPTFVLIRDRRELGRITGYRDDEAFWLSLTRLLRELENDTD</sequence>
<evidence type="ECO:0000313" key="1">
    <source>
        <dbReference type="EMBL" id="MDT0634070.1"/>
    </source>
</evidence>
<accession>A0ABU3BXV7</accession>
<dbReference type="Proteomes" id="UP001251857">
    <property type="component" value="Unassembled WGS sequence"/>
</dbReference>
<gene>
    <name evidence="1" type="ORF">RM532_03785</name>
</gene>
<proteinExistence type="predicted"/>
<dbReference type="EMBL" id="JAVRIB010000003">
    <property type="protein sequence ID" value="MDT0634070.1"/>
    <property type="molecule type" value="Genomic_DNA"/>
</dbReference>
<protein>
    <submittedName>
        <fullName evidence="1">Thioredoxin family protein</fullName>
    </submittedName>
</protein>
<dbReference type="RefSeq" id="WP_311651812.1">
    <property type="nucleotide sequence ID" value="NZ_JAVRIB010000003.1"/>
</dbReference>
<organism evidence="1 2">
    <name type="scientific">Spectribacter hydrogenoxidans</name>
    <dbReference type="NCBI Taxonomy" id="3075608"/>
    <lineage>
        <taxon>Bacteria</taxon>
        <taxon>Pseudomonadati</taxon>
        <taxon>Pseudomonadota</taxon>
        <taxon>Gammaproteobacteria</taxon>
        <taxon>Salinisphaerales</taxon>
        <taxon>Salinisphaeraceae</taxon>
        <taxon>Spectribacter</taxon>
    </lineage>
</organism>
<dbReference type="InterPro" id="IPR036249">
    <property type="entry name" value="Thioredoxin-like_sf"/>
</dbReference>
<dbReference type="SUPFAM" id="SSF52833">
    <property type="entry name" value="Thioredoxin-like"/>
    <property type="match status" value="1"/>
</dbReference>
<comment type="caution">
    <text evidence="1">The sequence shown here is derived from an EMBL/GenBank/DDBJ whole genome shotgun (WGS) entry which is preliminary data.</text>
</comment>
<reference evidence="1 2" key="1">
    <citation type="submission" date="2023-09" db="EMBL/GenBank/DDBJ databases">
        <authorList>
            <person name="Rey-Velasco X."/>
        </authorList>
    </citation>
    <scope>NUCLEOTIDE SEQUENCE [LARGE SCALE GENOMIC DNA]</scope>
    <source>
        <strain evidence="1 2">W335</strain>
    </source>
</reference>
<dbReference type="Gene3D" id="3.40.30.10">
    <property type="entry name" value="Glutaredoxin"/>
    <property type="match status" value="1"/>
</dbReference>
<keyword evidence="2" id="KW-1185">Reference proteome</keyword>